<dbReference type="GO" id="GO:0004129">
    <property type="term" value="F:cytochrome-c oxidase activity"/>
    <property type="evidence" value="ECO:0007669"/>
    <property type="project" value="InterPro"/>
</dbReference>
<organism evidence="9 10">
    <name type="scientific">Gracilimonas sediminicola</name>
    <dbReference type="NCBI Taxonomy" id="2952158"/>
    <lineage>
        <taxon>Bacteria</taxon>
        <taxon>Pseudomonadati</taxon>
        <taxon>Balneolota</taxon>
        <taxon>Balneolia</taxon>
        <taxon>Balneolales</taxon>
        <taxon>Balneolaceae</taxon>
        <taxon>Gracilimonas</taxon>
    </lineage>
</organism>
<comment type="similarity">
    <text evidence="2 6">Belongs to the cytochrome c oxidase subunit 3 family.</text>
</comment>
<dbReference type="InterPro" id="IPR013833">
    <property type="entry name" value="Cyt_c_oxidase_su3_a-hlx"/>
</dbReference>
<evidence type="ECO:0000256" key="4">
    <source>
        <dbReference type="ARBA" id="ARBA00022989"/>
    </source>
</evidence>
<evidence type="ECO:0000256" key="7">
    <source>
        <dbReference type="SAM" id="Phobius"/>
    </source>
</evidence>
<name>A0A9X2REX4_9BACT</name>
<comment type="subcellular location">
    <subcellularLocation>
        <location evidence="6">Cell membrane</location>
        <topology evidence="6">Multi-pass membrane protein</topology>
    </subcellularLocation>
    <subcellularLocation>
        <location evidence="1">Membrane</location>
        <topology evidence="1">Multi-pass membrane protein</topology>
    </subcellularLocation>
</comment>
<keyword evidence="3 6" id="KW-0812">Transmembrane</keyword>
<reference evidence="9" key="1">
    <citation type="submission" date="2022-06" db="EMBL/GenBank/DDBJ databases">
        <title>Gracilimonas sp. CAU 1638 isolated from sea sediment.</title>
        <authorList>
            <person name="Kim W."/>
        </authorList>
    </citation>
    <scope>NUCLEOTIDE SEQUENCE</scope>
    <source>
        <strain evidence="9">CAU 1638</strain>
    </source>
</reference>
<dbReference type="SUPFAM" id="SSF81452">
    <property type="entry name" value="Cytochrome c oxidase subunit III-like"/>
    <property type="match status" value="1"/>
</dbReference>
<gene>
    <name evidence="9" type="ORF">NM125_11850</name>
</gene>
<keyword evidence="10" id="KW-1185">Reference proteome</keyword>
<evidence type="ECO:0000313" key="10">
    <source>
        <dbReference type="Proteomes" id="UP001139125"/>
    </source>
</evidence>
<evidence type="ECO:0000256" key="1">
    <source>
        <dbReference type="ARBA" id="ARBA00004141"/>
    </source>
</evidence>
<evidence type="ECO:0000259" key="8">
    <source>
        <dbReference type="PROSITE" id="PS50253"/>
    </source>
</evidence>
<dbReference type="PANTHER" id="PTHR11403:SF6">
    <property type="entry name" value="NITRIC OXIDE REDUCTASE SUBUNIT E"/>
    <property type="match status" value="1"/>
</dbReference>
<sequence length="216" mass="24899">MANHSTSHPTHVQHHFVDSDQQFDTAKMGMWVFLVNEILFFGGLFCAYIIYRAWYPELFTEAALELNTFWGAVNTVVLIGSSLTVAMAIRSVQKDQIKGLKINLLITIALAVVFMVIKAFEYAHKFELGIFPGEYYTYEGLEHAQAAIFFSIYYMLTGVHALHVIIGIGLIYWIYLRAKKGEFSSEYYTPVEITGLYWHLVDLIWIFLFPLLYLIE</sequence>
<evidence type="ECO:0000313" key="9">
    <source>
        <dbReference type="EMBL" id="MCP9292270.1"/>
    </source>
</evidence>
<dbReference type="CDD" id="cd02862">
    <property type="entry name" value="NorE_like"/>
    <property type="match status" value="1"/>
</dbReference>
<feature type="transmembrane region" description="Helical" evidence="7">
    <location>
        <begin position="31"/>
        <end position="51"/>
    </location>
</feature>
<dbReference type="Gene3D" id="1.20.120.80">
    <property type="entry name" value="Cytochrome c oxidase, subunit III, four-helix bundle"/>
    <property type="match status" value="1"/>
</dbReference>
<keyword evidence="4 7" id="KW-1133">Transmembrane helix</keyword>
<dbReference type="GO" id="GO:0019646">
    <property type="term" value="P:aerobic electron transport chain"/>
    <property type="evidence" value="ECO:0007669"/>
    <property type="project" value="InterPro"/>
</dbReference>
<dbReference type="EMBL" id="JANDBC010000002">
    <property type="protein sequence ID" value="MCP9292270.1"/>
    <property type="molecule type" value="Genomic_DNA"/>
</dbReference>
<dbReference type="InterPro" id="IPR035973">
    <property type="entry name" value="Cyt_c_oxidase_su3-like_sf"/>
</dbReference>
<dbReference type="PANTHER" id="PTHR11403">
    <property type="entry name" value="CYTOCHROME C OXIDASE SUBUNIT III"/>
    <property type="match status" value="1"/>
</dbReference>
<proteinExistence type="inferred from homology"/>
<protein>
    <submittedName>
        <fullName evidence="9">Cytochrome c oxidase subunit 3 family protein</fullName>
    </submittedName>
</protein>
<dbReference type="RefSeq" id="WP_255135150.1">
    <property type="nucleotide sequence ID" value="NZ_CP175953.1"/>
</dbReference>
<feature type="transmembrane region" description="Helical" evidence="7">
    <location>
        <begin position="152"/>
        <end position="175"/>
    </location>
</feature>
<feature type="domain" description="Heme-copper oxidase subunit III family profile" evidence="8">
    <location>
        <begin position="1"/>
        <end position="216"/>
    </location>
</feature>
<accession>A0A9X2REX4</accession>
<keyword evidence="5 7" id="KW-0472">Membrane</keyword>
<evidence type="ECO:0000256" key="3">
    <source>
        <dbReference type="ARBA" id="ARBA00022692"/>
    </source>
</evidence>
<feature type="transmembrane region" description="Helical" evidence="7">
    <location>
        <begin position="102"/>
        <end position="120"/>
    </location>
</feature>
<dbReference type="InterPro" id="IPR000298">
    <property type="entry name" value="Cyt_c_oxidase-like_su3"/>
</dbReference>
<feature type="transmembrane region" description="Helical" evidence="7">
    <location>
        <begin position="196"/>
        <end position="215"/>
    </location>
</feature>
<dbReference type="GO" id="GO:0005886">
    <property type="term" value="C:plasma membrane"/>
    <property type="evidence" value="ECO:0007669"/>
    <property type="project" value="UniProtKB-SubCell"/>
</dbReference>
<dbReference type="InterPro" id="IPR024791">
    <property type="entry name" value="Cyt_c/ubiquinol_Oxase_su3"/>
</dbReference>
<dbReference type="PROSITE" id="PS50253">
    <property type="entry name" value="COX3"/>
    <property type="match status" value="1"/>
</dbReference>
<dbReference type="Pfam" id="PF00510">
    <property type="entry name" value="COX3"/>
    <property type="match status" value="1"/>
</dbReference>
<evidence type="ECO:0000256" key="2">
    <source>
        <dbReference type="ARBA" id="ARBA00010581"/>
    </source>
</evidence>
<dbReference type="Proteomes" id="UP001139125">
    <property type="component" value="Unassembled WGS sequence"/>
</dbReference>
<feature type="transmembrane region" description="Helical" evidence="7">
    <location>
        <begin position="71"/>
        <end position="90"/>
    </location>
</feature>
<evidence type="ECO:0000256" key="6">
    <source>
        <dbReference type="RuleBase" id="RU003376"/>
    </source>
</evidence>
<comment type="caution">
    <text evidence="9">The sequence shown here is derived from an EMBL/GenBank/DDBJ whole genome shotgun (WGS) entry which is preliminary data.</text>
</comment>
<evidence type="ECO:0000256" key="5">
    <source>
        <dbReference type="ARBA" id="ARBA00023136"/>
    </source>
</evidence>
<dbReference type="AlphaFoldDB" id="A0A9X2REX4"/>